<dbReference type="AlphaFoldDB" id="A0A0S4TN36"/>
<sequence length="397" mass="45004">MGNVLEAPAGTGGDRGQLFGQEFDESPHRRHQSAPGRKHRVELMHRLPVVGQQHDQAAVPDRVGAQVDRQLRDAHARHGDLPQQEEIIGDECRHVLDVHRGPLRAGQPPAGPLPAHTAEADARDTPQRFRRVERAVPGHEGWARRQHQIARGKGPHHQVGIVQRRAHAQRDVIPLADHVDTPVGHVQLQPHLRLRQQELRQHRRQEGMRHAHRAADAQPPRRPLAGVLGHLQGGARGLRHHLALRVERRAHIGDVHGPGRALQQPHPQPLLQVRHAAAHTRLGNPERPRGGGKTAVRHHGGKQDEVVEVFHGSAPGQWRMGCAHCLTDGTEYANLHHYWNLMRRTIFASTHLFPERHHASPSPRLQHPRRRVRLAHPDRRHRRRTAPRQPRRHRHPP</sequence>
<evidence type="ECO:0000256" key="1">
    <source>
        <dbReference type="SAM" id="MobiDB-lite"/>
    </source>
</evidence>
<feature type="region of interest" description="Disordered" evidence="1">
    <location>
        <begin position="356"/>
        <end position="397"/>
    </location>
</feature>
<feature type="compositionally biased region" description="Basic residues" evidence="1">
    <location>
        <begin position="144"/>
        <end position="156"/>
    </location>
</feature>
<accession>A0A0S4TN36</accession>
<gene>
    <name evidence="2" type="ORF">RUN39_v1_140024</name>
</gene>
<protein>
    <submittedName>
        <fullName evidence="2">Uncharacterized protein</fullName>
    </submittedName>
</protein>
<evidence type="ECO:0000313" key="2">
    <source>
        <dbReference type="EMBL" id="CUV11452.1"/>
    </source>
</evidence>
<proteinExistence type="predicted"/>
<organism evidence="2">
    <name type="scientific">Ralstonia solanacearum</name>
    <name type="common">Pseudomonas solanacearum</name>
    <dbReference type="NCBI Taxonomy" id="305"/>
    <lineage>
        <taxon>Bacteria</taxon>
        <taxon>Pseudomonadati</taxon>
        <taxon>Pseudomonadota</taxon>
        <taxon>Betaproteobacteria</taxon>
        <taxon>Burkholderiales</taxon>
        <taxon>Burkholderiaceae</taxon>
        <taxon>Ralstonia</taxon>
        <taxon>Ralstonia solanacearum species complex</taxon>
    </lineage>
</organism>
<feature type="compositionally biased region" description="Basic residues" evidence="1">
    <location>
        <begin position="366"/>
        <end position="397"/>
    </location>
</feature>
<name>A0A0S4TN36_RALSL</name>
<feature type="region of interest" description="Disordered" evidence="1">
    <location>
        <begin position="137"/>
        <end position="157"/>
    </location>
</feature>
<reference evidence="2" key="1">
    <citation type="submission" date="2015-10" db="EMBL/GenBank/DDBJ databases">
        <authorList>
            <person name="Gilbert D.G."/>
        </authorList>
    </citation>
    <scope>NUCLEOTIDE SEQUENCE</scope>
    <source>
        <strain evidence="2">Phyl III-seqv23</strain>
    </source>
</reference>
<feature type="region of interest" description="Disordered" evidence="1">
    <location>
        <begin position="1"/>
        <end position="36"/>
    </location>
</feature>
<dbReference type="EMBL" id="LN899819">
    <property type="protein sequence ID" value="CUV11452.1"/>
    <property type="molecule type" value="Genomic_DNA"/>
</dbReference>
<feature type="region of interest" description="Disordered" evidence="1">
    <location>
        <begin position="281"/>
        <end position="302"/>
    </location>
</feature>